<accession>A0A074S6J5</accession>
<keyword evidence="1" id="KW-1133">Transmembrane helix</keyword>
<comment type="caution">
    <text evidence="2">The sequence shown here is derived from an EMBL/GenBank/DDBJ whole genome shotgun (WGS) entry which is preliminary data.</text>
</comment>
<keyword evidence="3" id="KW-1185">Reference proteome</keyword>
<dbReference type="HOGENOM" id="CLU_1705253_0_0_1"/>
<feature type="transmembrane region" description="Helical" evidence="1">
    <location>
        <begin position="90"/>
        <end position="119"/>
    </location>
</feature>
<protein>
    <submittedName>
        <fullName evidence="2">Putative transmembrane protein</fullName>
    </submittedName>
</protein>
<proteinExistence type="predicted"/>
<evidence type="ECO:0000313" key="3">
    <source>
        <dbReference type="Proteomes" id="UP000027456"/>
    </source>
</evidence>
<organism evidence="2 3">
    <name type="scientific">Rhizoctonia solani 123E</name>
    <dbReference type="NCBI Taxonomy" id="1423351"/>
    <lineage>
        <taxon>Eukaryota</taxon>
        <taxon>Fungi</taxon>
        <taxon>Dikarya</taxon>
        <taxon>Basidiomycota</taxon>
        <taxon>Agaricomycotina</taxon>
        <taxon>Agaricomycetes</taxon>
        <taxon>Cantharellales</taxon>
        <taxon>Ceratobasidiaceae</taxon>
        <taxon>Rhizoctonia</taxon>
    </lineage>
</organism>
<dbReference type="OrthoDB" id="3251949at2759"/>
<feature type="transmembrane region" description="Helical" evidence="1">
    <location>
        <begin position="59"/>
        <end position="78"/>
    </location>
</feature>
<keyword evidence="1 2" id="KW-0812">Transmembrane</keyword>
<dbReference type="EMBL" id="AZST01000103">
    <property type="protein sequence ID" value="KEP52488.1"/>
    <property type="molecule type" value="Genomic_DNA"/>
</dbReference>
<dbReference type="AlphaFoldDB" id="A0A074S6J5"/>
<dbReference type="Proteomes" id="UP000027456">
    <property type="component" value="Unassembled WGS sequence"/>
</dbReference>
<gene>
    <name evidence="2" type="ORF">V565_044740</name>
</gene>
<keyword evidence="1" id="KW-0472">Membrane</keyword>
<name>A0A074S6J5_9AGAM</name>
<evidence type="ECO:0000256" key="1">
    <source>
        <dbReference type="SAM" id="Phobius"/>
    </source>
</evidence>
<sequence>MSSGMTTAAFGLSPKQQLSLTVVQCLTQVINLLCIGQTAISIIQAADLLDPAPYREPLILAYLIHTVVIGAGVQAFLVDRCWKIFKKRVLPIIPFIALGLVGLSAGVLLVSTLVAFVYMEHDEPQEQRLYSKPACPGLIWHTKRTHKMRSCDRL</sequence>
<evidence type="ECO:0000313" key="2">
    <source>
        <dbReference type="EMBL" id="KEP52488.1"/>
    </source>
</evidence>
<reference evidence="2 3" key="1">
    <citation type="submission" date="2013-12" db="EMBL/GenBank/DDBJ databases">
        <authorList>
            <person name="Cubeta M."/>
            <person name="Pakala S."/>
            <person name="Fedorova N."/>
            <person name="Thomas E."/>
            <person name="Dean R."/>
            <person name="Jabaji S."/>
            <person name="Neate S."/>
            <person name="Toda T."/>
            <person name="Tavantzis S."/>
            <person name="Vilgalys R."/>
            <person name="Bharathan N."/>
            <person name="Pakala S."/>
            <person name="Losada L.S."/>
            <person name="Zafar N."/>
            <person name="Nierman W."/>
        </authorList>
    </citation>
    <scope>NUCLEOTIDE SEQUENCE [LARGE SCALE GENOMIC DNA]</scope>
    <source>
        <strain evidence="2 3">123E</strain>
    </source>
</reference>